<feature type="compositionally biased region" description="Low complexity" evidence="6">
    <location>
        <begin position="599"/>
        <end position="609"/>
    </location>
</feature>
<sequence>MSCVRPPLLKKPSRGFAWSCAACSRAQERLLEARHTPNLIDGRTPDAVAAAAAAVAAANEDELFDEDDEEGGPDTRRTSPEQDEDAHPPATAEQQYQASLWPYRYLGIHCKVEDALDYDDRIYPRAATRVGPRHQAVVLPWPGRPVEYVVPPDIKKATRREARQNKEALAAYERERESRPKWIQDTPTGYVERGQDYPDDDERCTAYLLYKSPMAPPCAPPAEKSITSGSNMEIDPPEVADTVLAKDIKEPAVSTINDEAIDSYMDAAVAKATKLGLPKLSTNLHDVAAYLLYHNDFDTDKALKALDHKKADEFKEPLLNATEQKRFEEAVAKFGSELCLVTRAVKTVFYGNIVRYYYAWKKSNRGKIVWGNNTSRKGKKEAKEAKKAEAAAANKIQDDVADDFDDSAFDTDKAVVLKRQFQCKFCSTKTSRQWRRAPAAVPTGVLAESLAGGNNRSSHRDRSQNQNAQQFVAALCRRCSEIWRRYAVQWEDVETLLTKAANAGGRLVKRKLDEELMKEIAAAEDMIRLTELHYSAQQVSSSEPPRKRHKGQSSIAAEKDADHAASDSASSSAHPAPSSSSRRRDREKANAERTDKPSASRSGANSNASTPVAIVSAPASSQVRATEALPEPKKLPCAVCLQLDLETDDQRVVCRDCRLTVHRSCYGVLDNRSPLKWLCDMCTNDRNPHMSINYNCVLCPVEHTVHEPLVDVPRSTNRKKSDKDRERERIEREQAQKAAEQYRKRQEELNKPLIPREALKRTADNNWVHVTCAVWTPEIKFGKARALEPSEGVASVPRARYDETCKICKTEASGACVACHQCRAQFHVECAHQAGHIFGFELVPVKSSRRDQANLVMINGVSGNLVAAIWCQDHVPLRNSVLLMHQQVDKSGLTALQFYAENYKQADLTLTGCARKANLLSLAFKMTGSLVAGANSVGGGGSPTTIDQNVAPGINGSNSRQGSHLNGDFSLKTPAASRPTRDNKVCLACGGSVSPKWYAIDTIQERELTNGFHGKMGEDAQKFVAQRNYQCHKCKKAGRKPLPHGHDRDWHDHRQLEFAQDRELARGLVNEFVHQPNEPAGFCRTSPIQYQQNGGRQGRAPPVISALDSGFDNSHPSVKNEEADANDMQRLAPRYAPESNFSHAPPLEQQKPLPLLRSFDQPPATVELQPPHTSQTQHRHLLHPVDHARAEPSRPAPYAPHVQQAPSPLPAPLHSQSIGGPPPTLGGSSRSPPDMGHRYWSSSNMSSSTTTPPPAPPLPLQAPNPLTSMRPTSSRGTPSPHAAHSVPHTQHHSPHPMPVPPRSSVPQQVPPPLTQPVHPYHGPSQSSSYSDWRRPPSAQAPPPPSSSRREPFSSPSGGMPPPITHNHLRPPPLSGLPYSASSSMPSSGRDSGGYVSQGSMTNGRSLSPPRYGISLGPPPPLMSHERGTRPPPIPLDRGPPPPAMSHERSPLAHDRGREPYRFTHGPSQSPHMQHKSPHHPFAQMLHPQRSSSSPYVTREDFTLRGGERPPPTSSTNSTNKNPLSRPNEPRNGGSSASSNASLRNLLS</sequence>
<feature type="domain" description="PHD-type" evidence="7">
    <location>
        <begin position="634"/>
        <end position="685"/>
    </location>
</feature>
<feature type="region of interest" description="Disordered" evidence="6">
    <location>
        <begin position="943"/>
        <end position="978"/>
    </location>
</feature>
<evidence type="ECO:0000256" key="5">
    <source>
        <dbReference type="PROSITE-ProRule" id="PRU00146"/>
    </source>
</evidence>
<feature type="compositionally biased region" description="Basic and acidic residues" evidence="6">
    <location>
        <begin position="582"/>
        <end position="598"/>
    </location>
</feature>
<proteinExistence type="predicted"/>
<dbReference type="PROSITE" id="PS51156">
    <property type="entry name" value="ELM2"/>
    <property type="match status" value="1"/>
</dbReference>
<dbReference type="PROSITE" id="PS50016">
    <property type="entry name" value="ZF_PHD_2"/>
    <property type="match status" value="1"/>
</dbReference>
<name>A0ABP0DJE6_9PEZI</name>
<feature type="compositionally biased region" description="Basic and acidic residues" evidence="6">
    <location>
        <begin position="719"/>
        <end position="747"/>
    </location>
</feature>
<feature type="region of interest" description="Disordered" evidence="6">
    <location>
        <begin position="1090"/>
        <end position="1125"/>
    </location>
</feature>
<feature type="region of interest" description="Disordered" evidence="6">
    <location>
        <begin position="1189"/>
        <end position="1547"/>
    </location>
</feature>
<feature type="compositionally biased region" description="Polar residues" evidence="6">
    <location>
        <begin position="955"/>
        <end position="964"/>
    </location>
</feature>
<dbReference type="EMBL" id="CAWUOM010000030">
    <property type="protein sequence ID" value="CAK7266941.1"/>
    <property type="molecule type" value="Genomic_DNA"/>
</dbReference>
<dbReference type="SMART" id="SM00249">
    <property type="entry name" value="PHD"/>
    <property type="match status" value="2"/>
</dbReference>
<dbReference type="InterPro" id="IPR034732">
    <property type="entry name" value="EPHD"/>
</dbReference>
<protein>
    <submittedName>
        <fullName evidence="10">PHD type zinc finger protein with BAH domain-containing protein</fullName>
    </submittedName>
</protein>
<feature type="compositionally biased region" description="Pro residues" evidence="6">
    <location>
        <begin position="1251"/>
        <end position="1262"/>
    </location>
</feature>
<evidence type="ECO:0000256" key="4">
    <source>
        <dbReference type="ARBA" id="ARBA00023242"/>
    </source>
</evidence>
<feature type="compositionally biased region" description="Polar residues" evidence="6">
    <location>
        <begin position="1394"/>
        <end position="1405"/>
    </location>
</feature>
<gene>
    <name evidence="10" type="primary">SNT2_2</name>
    <name evidence="10" type="ORF">SEPCBS57363_002348</name>
</gene>
<keyword evidence="3" id="KW-0862">Zinc</keyword>
<evidence type="ECO:0000259" key="8">
    <source>
        <dbReference type="PROSITE" id="PS51156"/>
    </source>
</evidence>
<feature type="compositionally biased region" description="Pro residues" evidence="6">
    <location>
        <begin position="1295"/>
        <end position="1314"/>
    </location>
</feature>
<feature type="compositionally biased region" description="Pro residues" evidence="6">
    <location>
        <begin position="1358"/>
        <end position="1374"/>
    </location>
</feature>
<dbReference type="PANTHER" id="PTHR47672:SF1">
    <property type="entry name" value="E3 UBIQUITIN-PROTEIN LIGASE SNT2"/>
    <property type="match status" value="1"/>
</dbReference>
<keyword evidence="1" id="KW-0479">Metal-binding</keyword>
<evidence type="ECO:0000259" key="9">
    <source>
        <dbReference type="PROSITE" id="PS51805"/>
    </source>
</evidence>
<feature type="region of interest" description="Disordered" evidence="6">
    <location>
        <begin position="711"/>
        <end position="747"/>
    </location>
</feature>
<feature type="compositionally biased region" description="Acidic residues" evidence="6">
    <location>
        <begin position="59"/>
        <end position="72"/>
    </location>
</feature>
<feature type="domain" description="PHD-type" evidence="9">
    <location>
        <begin position="742"/>
        <end position="861"/>
    </location>
</feature>
<organism evidence="10 11">
    <name type="scientific">Sporothrix epigloea</name>
    <dbReference type="NCBI Taxonomy" id="1892477"/>
    <lineage>
        <taxon>Eukaryota</taxon>
        <taxon>Fungi</taxon>
        <taxon>Dikarya</taxon>
        <taxon>Ascomycota</taxon>
        <taxon>Pezizomycotina</taxon>
        <taxon>Sordariomycetes</taxon>
        <taxon>Sordariomycetidae</taxon>
        <taxon>Ophiostomatales</taxon>
        <taxon>Ophiostomataceae</taxon>
        <taxon>Sporothrix</taxon>
    </lineage>
</organism>
<dbReference type="Pfam" id="PF13832">
    <property type="entry name" value="zf-HC5HC2H_2"/>
    <property type="match status" value="1"/>
</dbReference>
<feature type="compositionally biased region" description="Pro residues" evidence="6">
    <location>
        <begin position="1429"/>
        <end position="1443"/>
    </location>
</feature>
<accession>A0ABP0DJE6</accession>
<dbReference type="InterPro" id="IPR019787">
    <property type="entry name" value="Znf_PHD-finger"/>
</dbReference>
<keyword evidence="4" id="KW-0539">Nucleus</keyword>
<feature type="compositionally biased region" description="Low complexity" evidence="6">
    <location>
        <begin position="1375"/>
        <end position="1393"/>
    </location>
</feature>
<comment type="caution">
    <text evidence="10">The sequence shown here is derived from an EMBL/GenBank/DDBJ whole genome shotgun (WGS) entry which is preliminary data.</text>
</comment>
<feature type="compositionally biased region" description="Basic and acidic residues" evidence="6">
    <location>
        <begin position="1497"/>
        <end position="1507"/>
    </location>
</feature>
<dbReference type="InterPro" id="IPR001965">
    <property type="entry name" value="Znf_PHD"/>
</dbReference>
<keyword evidence="2 5" id="KW-0863">Zinc-finger</keyword>
<dbReference type="Gene3D" id="1.10.10.60">
    <property type="entry name" value="Homeodomain-like"/>
    <property type="match status" value="1"/>
</dbReference>
<evidence type="ECO:0000313" key="11">
    <source>
        <dbReference type="Proteomes" id="UP001642501"/>
    </source>
</evidence>
<feature type="compositionally biased region" description="Low complexity" evidence="6">
    <location>
        <begin position="566"/>
        <end position="580"/>
    </location>
</feature>
<feature type="region of interest" description="Disordered" evidence="6">
    <location>
        <begin position="536"/>
        <end position="611"/>
    </location>
</feature>
<reference evidence="10 11" key="1">
    <citation type="submission" date="2024-01" db="EMBL/GenBank/DDBJ databases">
        <authorList>
            <person name="Allen C."/>
            <person name="Tagirdzhanova G."/>
        </authorList>
    </citation>
    <scope>NUCLEOTIDE SEQUENCE [LARGE SCALE GENOMIC DNA]</scope>
    <source>
        <strain evidence="10 11">CBS 573.63</strain>
    </source>
</reference>
<feature type="compositionally biased region" description="Polar residues" evidence="6">
    <location>
        <begin position="1513"/>
        <end position="1524"/>
    </location>
</feature>
<dbReference type="InterPro" id="IPR013083">
    <property type="entry name" value="Znf_RING/FYVE/PHD"/>
</dbReference>
<keyword evidence="11" id="KW-1185">Reference proteome</keyword>
<evidence type="ECO:0000256" key="1">
    <source>
        <dbReference type="ARBA" id="ARBA00022723"/>
    </source>
</evidence>
<dbReference type="InterPro" id="IPR011011">
    <property type="entry name" value="Znf_FYVE_PHD"/>
</dbReference>
<feature type="region of interest" description="Disordered" evidence="6">
    <location>
        <begin position="59"/>
        <end position="93"/>
    </location>
</feature>
<dbReference type="Gene3D" id="3.30.40.10">
    <property type="entry name" value="Zinc/RING finger domain, C3HC4 (zinc finger)"/>
    <property type="match status" value="2"/>
</dbReference>
<dbReference type="Pfam" id="PF13831">
    <property type="entry name" value="PHD_2"/>
    <property type="match status" value="1"/>
</dbReference>
<feature type="domain" description="ELM2" evidence="8">
    <location>
        <begin position="126"/>
        <end position="310"/>
    </location>
</feature>
<dbReference type="PROSITE" id="PS51805">
    <property type="entry name" value="EPHD"/>
    <property type="match status" value="1"/>
</dbReference>
<evidence type="ECO:0000256" key="3">
    <source>
        <dbReference type="ARBA" id="ARBA00022833"/>
    </source>
</evidence>
<dbReference type="Proteomes" id="UP001642501">
    <property type="component" value="Unassembled WGS sequence"/>
</dbReference>
<evidence type="ECO:0000313" key="10">
    <source>
        <dbReference type="EMBL" id="CAK7266941.1"/>
    </source>
</evidence>
<evidence type="ECO:0000256" key="2">
    <source>
        <dbReference type="ARBA" id="ARBA00022771"/>
    </source>
</evidence>
<feature type="compositionally biased region" description="Basic and acidic residues" evidence="6">
    <location>
        <begin position="1445"/>
        <end position="1461"/>
    </location>
</feature>
<dbReference type="SUPFAM" id="SSF57903">
    <property type="entry name" value="FYVE/PHD zinc finger"/>
    <property type="match status" value="1"/>
</dbReference>
<evidence type="ECO:0000259" key="7">
    <source>
        <dbReference type="PROSITE" id="PS50016"/>
    </source>
</evidence>
<dbReference type="PANTHER" id="PTHR47672">
    <property type="entry name" value="E3 UBIQUITIN-PROTEIN LIGASE SNT2"/>
    <property type="match status" value="1"/>
</dbReference>
<evidence type="ECO:0000256" key="6">
    <source>
        <dbReference type="SAM" id="MobiDB-lite"/>
    </source>
</evidence>
<dbReference type="InterPro" id="IPR000949">
    <property type="entry name" value="ELM2_dom"/>
</dbReference>
<feature type="compositionally biased region" description="Low complexity" evidence="6">
    <location>
        <begin position="1530"/>
        <end position="1547"/>
    </location>
</feature>
<dbReference type="InterPro" id="IPR029617">
    <property type="entry name" value="Snt2"/>
</dbReference>
<feature type="compositionally biased region" description="Low complexity" evidence="6">
    <location>
        <begin position="1241"/>
        <end position="1250"/>
    </location>
</feature>